<dbReference type="SUPFAM" id="SSF144232">
    <property type="entry name" value="HIT/MYND zinc finger-like"/>
    <property type="match status" value="1"/>
</dbReference>
<organism evidence="6 7">
    <name type="scientific">Ascobolus immersus RN42</name>
    <dbReference type="NCBI Taxonomy" id="1160509"/>
    <lineage>
        <taxon>Eukaryota</taxon>
        <taxon>Fungi</taxon>
        <taxon>Dikarya</taxon>
        <taxon>Ascomycota</taxon>
        <taxon>Pezizomycotina</taxon>
        <taxon>Pezizomycetes</taxon>
        <taxon>Pezizales</taxon>
        <taxon>Ascobolaceae</taxon>
        <taxon>Ascobolus</taxon>
    </lineage>
</organism>
<keyword evidence="1" id="KW-0479">Metal-binding</keyword>
<accession>A0A3N4I456</accession>
<dbReference type="Proteomes" id="UP000275078">
    <property type="component" value="Unassembled WGS sequence"/>
</dbReference>
<keyword evidence="3" id="KW-0862">Zinc</keyword>
<evidence type="ECO:0000256" key="4">
    <source>
        <dbReference type="PROSITE-ProRule" id="PRU00134"/>
    </source>
</evidence>
<feature type="domain" description="MYND-type" evidence="5">
    <location>
        <begin position="4"/>
        <end position="41"/>
    </location>
</feature>
<dbReference type="Gene3D" id="6.10.140.2220">
    <property type="match status" value="1"/>
</dbReference>
<dbReference type="EMBL" id="ML119691">
    <property type="protein sequence ID" value="RPA80176.1"/>
    <property type="molecule type" value="Genomic_DNA"/>
</dbReference>
<evidence type="ECO:0000256" key="3">
    <source>
        <dbReference type="ARBA" id="ARBA00022833"/>
    </source>
</evidence>
<dbReference type="Pfam" id="PF01753">
    <property type="entry name" value="zf-MYND"/>
    <property type="match status" value="1"/>
</dbReference>
<evidence type="ECO:0000259" key="5">
    <source>
        <dbReference type="PROSITE" id="PS50865"/>
    </source>
</evidence>
<keyword evidence="7" id="KW-1185">Reference proteome</keyword>
<evidence type="ECO:0000256" key="1">
    <source>
        <dbReference type="ARBA" id="ARBA00022723"/>
    </source>
</evidence>
<sequence length="317" mass="35797">MGNCTSCGREAKLTDCGGCTDASYCSKACETWDWIDHREVCKNPQPQPGPLAIQLFELQPEDFVRHSSLPPWAHPNYRPKHKDYNVPARPIFMNNETVHIFEKNPPSNKEMPLNPLIYHGIVGNPNIVEASELFRFLVRLPNHDKDLAAVARSRSVDEPGTYTKSMMAAVEHLAVGKNRRSWTCVCCPKAAVTFINTPTFHPEKAGEDGYKMFAMVWDLILPFCGSSDCAKGLLPLVKKYKEDSNGRKELDEVYASQQEGCMPFWREQNREREVQKMMKRGGICSCGNWECEEDKPLCNRAPAEAEVDKGSNGYGEF</sequence>
<dbReference type="OrthoDB" id="432970at2759"/>
<dbReference type="PROSITE" id="PS50865">
    <property type="entry name" value="ZF_MYND_2"/>
    <property type="match status" value="1"/>
</dbReference>
<keyword evidence="2 4" id="KW-0863">Zinc-finger</keyword>
<proteinExistence type="predicted"/>
<dbReference type="PROSITE" id="PS01360">
    <property type="entry name" value="ZF_MYND_1"/>
    <property type="match status" value="1"/>
</dbReference>
<protein>
    <recommendedName>
        <fullName evidence="5">MYND-type domain-containing protein</fullName>
    </recommendedName>
</protein>
<name>A0A3N4I456_ASCIM</name>
<evidence type="ECO:0000313" key="6">
    <source>
        <dbReference type="EMBL" id="RPA80176.1"/>
    </source>
</evidence>
<reference evidence="6 7" key="1">
    <citation type="journal article" date="2018" name="Nat. Ecol. Evol.">
        <title>Pezizomycetes genomes reveal the molecular basis of ectomycorrhizal truffle lifestyle.</title>
        <authorList>
            <person name="Murat C."/>
            <person name="Payen T."/>
            <person name="Noel B."/>
            <person name="Kuo A."/>
            <person name="Morin E."/>
            <person name="Chen J."/>
            <person name="Kohler A."/>
            <person name="Krizsan K."/>
            <person name="Balestrini R."/>
            <person name="Da Silva C."/>
            <person name="Montanini B."/>
            <person name="Hainaut M."/>
            <person name="Levati E."/>
            <person name="Barry K.W."/>
            <person name="Belfiori B."/>
            <person name="Cichocki N."/>
            <person name="Clum A."/>
            <person name="Dockter R.B."/>
            <person name="Fauchery L."/>
            <person name="Guy J."/>
            <person name="Iotti M."/>
            <person name="Le Tacon F."/>
            <person name="Lindquist E.A."/>
            <person name="Lipzen A."/>
            <person name="Malagnac F."/>
            <person name="Mello A."/>
            <person name="Molinier V."/>
            <person name="Miyauchi S."/>
            <person name="Poulain J."/>
            <person name="Riccioni C."/>
            <person name="Rubini A."/>
            <person name="Sitrit Y."/>
            <person name="Splivallo R."/>
            <person name="Traeger S."/>
            <person name="Wang M."/>
            <person name="Zifcakova L."/>
            <person name="Wipf D."/>
            <person name="Zambonelli A."/>
            <person name="Paolocci F."/>
            <person name="Nowrousian M."/>
            <person name="Ottonello S."/>
            <person name="Baldrian P."/>
            <person name="Spatafora J.W."/>
            <person name="Henrissat B."/>
            <person name="Nagy L.G."/>
            <person name="Aury J.M."/>
            <person name="Wincker P."/>
            <person name="Grigoriev I.V."/>
            <person name="Bonfante P."/>
            <person name="Martin F.M."/>
        </authorList>
    </citation>
    <scope>NUCLEOTIDE SEQUENCE [LARGE SCALE GENOMIC DNA]</scope>
    <source>
        <strain evidence="6 7">RN42</strain>
    </source>
</reference>
<evidence type="ECO:0000313" key="7">
    <source>
        <dbReference type="Proteomes" id="UP000275078"/>
    </source>
</evidence>
<evidence type="ECO:0000256" key="2">
    <source>
        <dbReference type="ARBA" id="ARBA00022771"/>
    </source>
</evidence>
<dbReference type="GO" id="GO:0008270">
    <property type="term" value="F:zinc ion binding"/>
    <property type="evidence" value="ECO:0007669"/>
    <property type="project" value="UniProtKB-KW"/>
</dbReference>
<gene>
    <name evidence="6" type="ORF">BJ508DRAFT_362754</name>
</gene>
<dbReference type="AlphaFoldDB" id="A0A3N4I456"/>
<dbReference type="InterPro" id="IPR002893">
    <property type="entry name" value="Znf_MYND"/>
</dbReference>